<feature type="signal peptide" evidence="2">
    <location>
        <begin position="1"/>
        <end position="24"/>
    </location>
</feature>
<protein>
    <submittedName>
        <fullName evidence="3">Uncharacterized protein</fullName>
    </submittedName>
</protein>
<evidence type="ECO:0000256" key="2">
    <source>
        <dbReference type="SAM" id="SignalP"/>
    </source>
</evidence>
<evidence type="ECO:0000256" key="1">
    <source>
        <dbReference type="SAM" id="MobiDB-lite"/>
    </source>
</evidence>
<dbReference type="Proteomes" id="UP001152799">
    <property type="component" value="Chromosome 6"/>
</dbReference>
<organism evidence="3 4">
    <name type="scientific">Ceutorhynchus assimilis</name>
    <name type="common">cabbage seed weevil</name>
    <dbReference type="NCBI Taxonomy" id="467358"/>
    <lineage>
        <taxon>Eukaryota</taxon>
        <taxon>Metazoa</taxon>
        <taxon>Ecdysozoa</taxon>
        <taxon>Arthropoda</taxon>
        <taxon>Hexapoda</taxon>
        <taxon>Insecta</taxon>
        <taxon>Pterygota</taxon>
        <taxon>Neoptera</taxon>
        <taxon>Endopterygota</taxon>
        <taxon>Coleoptera</taxon>
        <taxon>Polyphaga</taxon>
        <taxon>Cucujiformia</taxon>
        <taxon>Curculionidae</taxon>
        <taxon>Ceutorhynchinae</taxon>
        <taxon>Ceutorhynchus</taxon>
    </lineage>
</organism>
<accession>A0A9P0GNA0</accession>
<dbReference type="AlphaFoldDB" id="A0A9P0GNA0"/>
<dbReference type="EMBL" id="OU892282">
    <property type="protein sequence ID" value="CAH1132841.1"/>
    <property type="molecule type" value="Genomic_DNA"/>
</dbReference>
<keyword evidence="2" id="KW-0732">Signal</keyword>
<reference evidence="3" key="1">
    <citation type="submission" date="2022-01" db="EMBL/GenBank/DDBJ databases">
        <authorList>
            <person name="King R."/>
        </authorList>
    </citation>
    <scope>NUCLEOTIDE SEQUENCE</scope>
</reference>
<proteinExistence type="predicted"/>
<feature type="region of interest" description="Disordered" evidence="1">
    <location>
        <begin position="104"/>
        <end position="125"/>
    </location>
</feature>
<feature type="chain" id="PRO_5040126924" evidence="2">
    <location>
        <begin position="25"/>
        <end position="125"/>
    </location>
</feature>
<sequence length="125" mass="14466">MKFHYRWFCVVVGLGTILVTEVSCRIPKEDSFDESFEESSSNERPLRKSLRPAEDAILTFVNQLVNTGYASSKISLNRIEKENQKRRQFGDQLEQFLARLSSLGSSETPLEEKQTPKPQKYSYQK</sequence>
<evidence type="ECO:0000313" key="4">
    <source>
        <dbReference type="Proteomes" id="UP001152799"/>
    </source>
</evidence>
<keyword evidence="4" id="KW-1185">Reference proteome</keyword>
<dbReference type="OrthoDB" id="6688369at2759"/>
<gene>
    <name evidence="3" type="ORF">CEUTPL_LOCUS11328</name>
</gene>
<evidence type="ECO:0000313" key="3">
    <source>
        <dbReference type="EMBL" id="CAH1132841.1"/>
    </source>
</evidence>
<name>A0A9P0GNA0_9CUCU</name>